<evidence type="ECO:0000256" key="15">
    <source>
        <dbReference type="PROSITE-ProRule" id="PRU01356"/>
    </source>
</evidence>
<comment type="similarity">
    <text evidence="3">Belongs to the RBT5 family.</text>
</comment>
<evidence type="ECO:0000256" key="4">
    <source>
        <dbReference type="ARBA" id="ARBA00022475"/>
    </source>
</evidence>
<evidence type="ECO:0000313" key="20">
    <source>
        <dbReference type="Proteomes" id="UP000042958"/>
    </source>
</evidence>
<keyword evidence="10" id="KW-0408">Iron</keyword>
<dbReference type="GO" id="GO:0046872">
    <property type="term" value="F:metal ion binding"/>
    <property type="evidence" value="ECO:0007669"/>
    <property type="project" value="UniProtKB-KW"/>
</dbReference>
<evidence type="ECO:0000256" key="2">
    <source>
        <dbReference type="ARBA" id="ARBA00004613"/>
    </source>
</evidence>
<feature type="domain" description="CFEM" evidence="18">
    <location>
        <begin position="1"/>
        <end position="110"/>
    </location>
</feature>
<dbReference type="InterPro" id="IPR051735">
    <property type="entry name" value="CFEM_domain"/>
</dbReference>
<keyword evidence="6" id="KW-0349">Heme</keyword>
<accession>A0A0F7TG93</accession>
<dbReference type="PANTHER" id="PTHR37928:SF2">
    <property type="entry name" value="GPI ANCHORED CFEM DOMAIN PROTEIN (AFU_ORTHOLOGUE AFUA_6G10580)"/>
    <property type="match status" value="1"/>
</dbReference>
<keyword evidence="9 17" id="KW-0732">Signal</keyword>
<gene>
    <name evidence="19" type="ORF">PMG11_00824</name>
</gene>
<dbReference type="EMBL" id="CDHK01000001">
    <property type="protein sequence ID" value="CEJ54516.1"/>
    <property type="molecule type" value="Genomic_DNA"/>
</dbReference>
<evidence type="ECO:0000256" key="6">
    <source>
        <dbReference type="ARBA" id="ARBA00022617"/>
    </source>
</evidence>
<feature type="signal peptide" evidence="17">
    <location>
        <begin position="1"/>
        <end position="19"/>
    </location>
</feature>
<keyword evidence="13" id="KW-0325">Glycoprotein</keyword>
<reference evidence="20" key="1">
    <citation type="journal article" date="2015" name="Genome Announc.">
        <title>Draft genome sequence of the fungus Penicillium brasilianum MG11.</title>
        <authorList>
            <person name="Horn F."/>
            <person name="Linde J."/>
            <person name="Mattern D.J."/>
            <person name="Walther G."/>
            <person name="Guthke R."/>
            <person name="Brakhage A.A."/>
            <person name="Valiante V."/>
        </authorList>
    </citation>
    <scope>NUCLEOTIDE SEQUENCE [LARGE SCALE GENOMIC DNA]</scope>
    <source>
        <strain evidence="20">MG11</strain>
    </source>
</reference>
<organism evidence="19 20">
    <name type="scientific">Penicillium brasilianum</name>
    <dbReference type="NCBI Taxonomy" id="104259"/>
    <lineage>
        <taxon>Eukaryota</taxon>
        <taxon>Fungi</taxon>
        <taxon>Dikarya</taxon>
        <taxon>Ascomycota</taxon>
        <taxon>Pezizomycotina</taxon>
        <taxon>Eurotiomycetes</taxon>
        <taxon>Eurotiomycetidae</taxon>
        <taxon>Eurotiales</taxon>
        <taxon>Aspergillaceae</taxon>
        <taxon>Penicillium</taxon>
    </lineage>
</organism>
<evidence type="ECO:0000256" key="7">
    <source>
        <dbReference type="ARBA" id="ARBA00022622"/>
    </source>
</evidence>
<evidence type="ECO:0000256" key="3">
    <source>
        <dbReference type="ARBA" id="ARBA00010031"/>
    </source>
</evidence>
<evidence type="ECO:0000256" key="13">
    <source>
        <dbReference type="ARBA" id="ARBA00023180"/>
    </source>
</evidence>
<evidence type="ECO:0000256" key="16">
    <source>
        <dbReference type="SAM" id="MobiDB-lite"/>
    </source>
</evidence>
<keyword evidence="20" id="KW-1185">Reference proteome</keyword>
<feature type="region of interest" description="Disordered" evidence="16">
    <location>
        <begin position="97"/>
        <end position="152"/>
    </location>
</feature>
<proteinExistence type="inferred from homology"/>
<keyword evidence="7" id="KW-0336">GPI-anchor</keyword>
<dbReference type="Pfam" id="PF05730">
    <property type="entry name" value="CFEM"/>
    <property type="match status" value="1"/>
</dbReference>
<dbReference type="PANTHER" id="PTHR37928">
    <property type="entry name" value="CFEM DOMAIN PROTEIN (AFU_ORTHOLOGUE AFUA_6G14090)"/>
    <property type="match status" value="1"/>
</dbReference>
<name>A0A0F7TG93_PENBI</name>
<evidence type="ECO:0000256" key="17">
    <source>
        <dbReference type="SAM" id="SignalP"/>
    </source>
</evidence>
<comment type="caution">
    <text evidence="15">Lacks conserved residue(s) required for the propagation of feature annotation.</text>
</comment>
<evidence type="ECO:0000256" key="14">
    <source>
        <dbReference type="ARBA" id="ARBA00023288"/>
    </source>
</evidence>
<feature type="chain" id="PRO_5002522433" description="CFEM domain-containing protein" evidence="17">
    <location>
        <begin position="20"/>
        <end position="200"/>
    </location>
</feature>
<comment type="subcellular location">
    <subcellularLocation>
        <location evidence="1">Cell membrane</location>
        <topology evidence="1">Lipid-anchor</topology>
        <topology evidence="1">GPI-anchor</topology>
    </subcellularLocation>
    <subcellularLocation>
        <location evidence="2">Secreted</location>
    </subcellularLocation>
</comment>
<sequence>MKFTQFTLAAAALLATAAAQGLDSLPDCSRSCATSSIPASCGLNIQCICADKSFLSSIACCVADKCSQADQETTLQVAKGICSRGGVTDLPSTISCTSSSGSSNATGTAATASGTTTGSTSETTTGSAQSTASKTTLSGSVTTTETSASTTGSAASSAASSASSAASSAAATTGAAILGQARDSSLMAAAGAAAAFAILV</sequence>
<keyword evidence="8" id="KW-0479">Metal-binding</keyword>
<keyword evidence="14" id="KW-0449">Lipoprotein</keyword>
<evidence type="ECO:0000256" key="9">
    <source>
        <dbReference type="ARBA" id="ARBA00022729"/>
    </source>
</evidence>
<evidence type="ECO:0000256" key="8">
    <source>
        <dbReference type="ARBA" id="ARBA00022723"/>
    </source>
</evidence>
<dbReference type="InterPro" id="IPR008427">
    <property type="entry name" value="Extracellular_membr_CFEM_dom"/>
</dbReference>
<dbReference type="STRING" id="104259.A0A0F7TG93"/>
<keyword evidence="4" id="KW-1003">Cell membrane</keyword>
<dbReference type="GO" id="GO:0098552">
    <property type="term" value="C:side of membrane"/>
    <property type="evidence" value="ECO:0007669"/>
    <property type="project" value="UniProtKB-KW"/>
</dbReference>
<evidence type="ECO:0000256" key="11">
    <source>
        <dbReference type="ARBA" id="ARBA00023136"/>
    </source>
</evidence>
<dbReference type="SMART" id="SM00747">
    <property type="entry name" value="CFEM"/>
    <property type="match status" value="1"/>
</dbReference>
<dbReference type="GO" id="GO:0005886">
    <property type="term" value="C:plasma membrane"/>
    <property type="evidence" value="ECO:0007669"/>
    <property type="project" value="UniProtKB-SubCell"/>
</dbReference>
<keyword evidence="5" id="KW-0964">Secreted</keyword>
<evidence type="ECO:0000259" key="18">
    <source>
        <dbReference type="PROSITE" id="PS52012"/>
    </source>
</evidence>
<dbReference type="GO" id="GO:0005576">
    <property type="term" value="C:extracellular region"/>
    <property type="evidence" value="ECO:0007669"/>
    <property type="project" value="UniProtKB-SubCell"/>
</dbReference>
<evidence type="ECO:0000256" key="12">
    <source>
        <dbReference type="ARBA" id="ARBA00023157"/>
    </source>
</evidence>
<evidence type="ECO:0000313" key="19">
    <source>
        <dbReference type="EMBL" id="CEJ54516.1"/>
    </source>
</evidence>
<dbReference type="OrthoDB" id="3065412at2759"/>
<evidence type="ECO:0000256" key="10">
    <source>
        <dbReference type="ARBA" id="ARBA00023004"/>
    </source>
</evidence>
<feature type="disulfide bond" evidence="15">
    <location>
        <begin position="49"/>
        <end position="82"/>
    </location>
</feature>
<protein>
    <recommendedName>
        <fullName evidence="18">CFEM domain-containing protein</fullName>
    </recommendedName>
</protein>
<evidence type="ECO:0000256" key="1">
    <source>
        <dbReference type="ARBA" id="ARBA00004609"/>
    </source>
</evidence>
<evidence type="ECO:0000256" key="5">
    <source>
        <dbReference type="ARBA" id="ARBA00022525"/>
    </source>
</evidence>
<dbReference type="PROSITE" id="PS52012">
    <property type="entry name" value="CFEM"/>
    <property type="match status" value="1"/>
</dbReference>
<keyword evidence="11" id="KW-0472">Membrane</keyword>
<keyword evidence="12 15" id="KW-1015">Disulfide bond</keyword>
<dbReference type="AlphaFoldDB" id="A0A0F7TG93"/>
<dbReference type="Proteomes" id="UP000042958">
    <property type="component" value="Unassembled WGS sequence"/>
</dbReference>